<evidence type="ECO:0000313" key="4">
    <source>
        <dbReference type="EMBL" id="KAG9452648.1"/>
    </source>
</evidence>
<dbReference type="GO" id="GO:0009451">
    <property type="term" value="P:RNA modification"/>
    <property type="evidence" value="ECO:0007669"/>
    <property type="project" value="InterPro"/>
</dbReference>
<dbReference type="InterPro" id="IPR011990">
    <property type="entry name" value="TPR-like_helical_dom_sf"/>
</dbReference>
<feature type="transmembrane region" description="Helical" evidence="3">
    <location>
        <begin position="80"/>
        <end position="97"/>
    </location>
</feature>
<feature type="repeat" description="PPR" evidence="2">
    <location>
        <begin position="249"/>
        <end position="279"/>
    </location>
</feature>
<evidence type="ECO:0000256" key="3">
    <source>
        <dbReference type="SAM" id="Phobius"/>
    </source>
</evidence>
<evidence type="ECO:0000256" key="1">
    <source>
        <dbReference type="ARBA" id="ARBA00022737"/>
    </source>
</evidence>
<comment type="caution">
    <text evidence="4">The sequence shown here is derived from an EMBL/GenBank/DDBJ whole genome shotgun (WGS) entry which is preliminary data.</text>
</comment>
<keyword evidence="3" id="KW-0472">Membrane</keyword>
<proteinExistence type="predicted"/>
<evidence type="ECO:0000313" key="5">
    <source>
        <dbReference type="Proteomes" id="UP000825729"/>
    </source>
</evidence>
<keyword evidence="1" id="KW-0677">Repeat</keyword>
<dbReference type="Pfam" id="PF01535">
    <property type="entry name" value="PPR"/>
    <property type="match status" value="5"/>
</dbReference>
<feature type="repeat" description="PPR" evidence="2">
    <location>
        <begin position="178"/>
        <end position="212"/>
    </location>
</feature>
<dbReference type="Pfam" id="PF13041">
    <property type="entry name" value="PPR_2"/>
    <property type="match status" value="1"/>
</dbReference>
<reference evidence="4 5" key="1">
    <citation type="submission" date="2021-07" db="EMBL/GenBank/DDBJ databases">
        <title>The Aristolochia fimbriata genome: insights into angiosperm evolution, floral development and chemical biosynthesis.</title>
        <authorList>
            <person name="Jiao Y."/>
        </authorList>
    </citation>
    <scope>NUCLEOTIDE SEQUENCE [LARGE SCALE GENOMIC DNA]</scope>
    <source>
        <strain evidence="4">IBCAS-2021</strain>
        <tissue evidence="4">Leaf</tissue>
    </source>
</reference>
<evidence type="ECO:0000256" key="2">
    <source>
        <dbReference type="PROSITE-ProRule" id="PRU00708"/>
    </source>
</evidence>
<evidence type="ECO:0008006" key="6">
    <source>
        <dbReference type="Google" id="ProtNLM"/>
    </source>
</evidence>
<accession>A0AAV7EUY3</accession>
<dbReference type="PANTHER" id="PTHR47926">
    <property type="entry name" value="PENTATRICOPEPTIDE REPEAT-CONTAINING PROTEIN"/>
    <property type="match status" value="1"/>
</dbReference>
<dbReference type="InterPro" id="IPR046960">
    <property type="entry name" value="PPR_At4g14850-like_plant"/>
</dbReference>
<keyword evidence="3" id="KW-1133">Transmembrane helix</keyword>
<dbReference type="InterPro" id="IPR046848">
    <property type="entry name" value="E_motif"/>
</dbReference>
<dbReference type="Proteomes" id="UP000825729">
    <property type="component" value="Unassembled WGS sequence"/>
</dbReference>
<feature type="repeat" description="PPR" evidence="2">
    <location>
        <begin position="116"/>
        <end position="150"/>
    </location>
</feature>
<feature type="repeat" description="PPR" evidence="2">
    <location>
        <begin position="281"/>
        <end position="315"/>
    </location>
</feature>
<protein>
    <recommendedName>
        <fullName evidence="6">Pentatricopeptide repeat-containing protein</fullName>
    </recommendedName>
</protein>
<dbReference type="Gene3D" id="1.25.40.10">
    <property type="entry name" value="Tetratricopeptide repeat domain"/>
    <property type="match status" value="4"/>
</dbReference>
<sequence>MNHIKQIHAHTLRSGVDNIQFLILKLIAVPNIPYARKLFDLHPAPSTFLCNKLLQAYSALGPHQQCLSLFSFMRAHDRRVNAYSFTFLFVACAAISAPRQGQGLHAHFIKLGFRFDAFVYTSLQDMYAKTGLLDLARQLFEEMPDKDLPAWNSMISGYAKWRQMEAAAELFEAMPRRNVVSWTSVVSGYAQNGKWEEALGMFLRMEKEGEANPNEVTLASVLPACANLGALDVGERIGAYARERGFLRNVFVSNALLEMYAKCGRIDEARVVFEELGRLRNVCSWNSMIMGLAVHGKWKEGLNLFHEMLVERVMPDDITFVGVLLACTHGGVVDEGWRFFHSMQKDFSIIPKLQHYGCMVDLLGRAGQLTQAYNLIKKMPMQPDSVLWGALLGACSFYTHVELAEIATDHLFKLEPSNPGNFVILSNIYASAGRWDGVLKTRILMKGNQIRKEAGYSLIELAGILHKFIVEDRSQSNYADIYEVLGEITAKMKLLDSIPDLDAELEIHDYG</sequence>
<dbReference type="GO" id="GO:0003723">
    <property type="term" value="F:RNA binding"/>
    <property type="evidence" value="ECO:0007669"/>
    <property type="project" value="InterPro"/>
</dbReference>
<organism evidence="4 5">
    <name type="scientific">Aristolochia fimbriata</name>
    <name type="common">White veined hardy Dutchman's pipe vine</name>
    <dbReference type="NCBI Taxonomy" id="158543"/>
    <lineage>
        <taxon>Eukaryota</taxon>
        <taxon>Viridiplantae</taxon>
        <taxon>Streptophyta</taxon>
        <taxon>Embryophyta</taxon>
        <taxon>Tracheophyta</taxon>
        <taxon>Spermatophyta</taxon>
        <taxon>Magnoliopsida</taxon>
        <taxon>Magnoliidae</taxon>
        <taxon>Piperales</taxon>
        <taxon>Aristolochiaceae</taxon>
        <taxon>Aristolochia</taxon>
    </lineage>
</organism>
<dbReference type="PANTHER" id="PTHR47926:SF540">
    <property type="entry name" value="PENTATRICOPEPTIDE REPEAT-CONTAINING PROTEIN"/>
    <property type="match status" value="1"/>
</dbReference>
<dbReference type="EMBL" id="JAINDJ010000003">
    <property type="protein sequence ID" value="KAG9452648.1"/>
    <property type="molecule type" value="Genomic_DNA"/>
</dbReference>
<dbReference type="AlphaFoldDB" id="A0AAV7EUY3"/>
<gene>
    <name evidence="4" type="ORF">H6P81_005552</name>
</gene>
<dbReference type="FunFam" id="1.25.40.10:FF:000184">
    <property type="entry name" value="Pentatricopeptide repeat-containing protein, chloroplastic"/>
    <property type="match status" value="1"/>
</dbReference>
<keyword evidence="3" id="KW-0812">Transmembrane</keyword>
<keyword evidence="5" id="KW-1185">Reference proteome</keyword>
<dbReference type="PROSITE" id="PS51375">
    <property type="entry name" value="PPR"/>
    <property type="match status" value="4"/>
</dbReference>
<dbReference type="Pfam" id="PF20431">
    <property type="entry name" value="E_motif"/>
    <property type="match status" value="1"/>
</dbReference>
<dbReference type="NCBIfam" id="TIGR00756">
    <property type="entry name" value="PPR"/>
    <property type="match status" value="3"/>
</dbReference>
<dbReference type="InterPro" id="IPR002885">
    <property type="entry name" value="PPR_rpt"/>
</dbReference>
<dbReference type="FunFam" id="1.25.40.10:FF:000348">
    <property type="entry name" value="Pentatricopeptide repeat-containing protein chloroplastic"/>
    <property type="match status" value="1"/>
</dbReference>
<name>A0AAV7EUY3_ARIFI</name>